<dbReference type="Pfam" id="PF03221">
    <property type="entry name" value="HTH_Tnp_Tc5"/>
    <property type="match status" value="1"/>
</dbReference>
<dbReference type="OrthoDB" id="2668963at2759"/>
<keyword evidence="1" id="KW-0238">DNA-binding</keyword>
<feature type="domain" description="HTH CENPB-type" evidence="2">
    <location>
        <begin position="42"/>
        <end position="116"/>
    </location>
</feature>
<organism evidence="3 4">
    <name type="scientific">Paxillus rubicundulus Ve08.2h10</name>
    <dbReference type="NCBI Taxonomy" id="930991"/>
    <lineage>
        <taxon>Eukaryota</taxon>
        <taxon>Fungi</taxon>
        <taxon>Dikarya</taxon>
        <taxon>Basidiomycota</taxon>
        <taxon>Agaricomycotina</taxon>
        <taxon>Agaricomycetes</taxon>
        <taxon>Agaricomycetidae</taxon>
        <taxon>Boletales</taxon>
        <taxon>Paxilineae</taxon>
        <taxon>Paxillaceae</taxon>
        <taxon>Paxillus</taxon>
    </lineage>
</organism>
<dbReference type="EMBL" id="KN825118">
    <property type="protein sequence ID" value="KIK94277.1"/>
    <property type="molecule type" value="Genomic_DNA"/>
</dbReference>
<dbReference type="Proteomes" id="UP000054538">
    <property type="component" value="Unassembled WGS sequence"/>
</dbReference>
<dbReference type="PROSITE" id="PS51253">
    <property type="entry name" value="HTH_CENPB"/>
    <property type="match status" value="1"/>
</dbReference>
<evidence type="ECO:0000259" key="2">
    <source>
        <dbReference type="PROSITE" id="PS51253"/>
    </source>
</evidence>
<evidence type="ECO:0000313" key="4">
    <source>
        <dbReference type="Proteomes" id="UP000054538"/>
    </source>
</evidence>
<name>A0A0D0DAW9_9AGAM</name>
<dbReference type="AlphaFoldDB" id="A0A0D0DAW9"/>
<proteinExistence type="predicted"/>
<dbReference type="HOGENOM" id="CLU_076148_1_0_1"/>
<dbReference type="InterPro" id="IPR006600">
    <property type="entry name" value="HTH_CenpB_DNA-bd_dom"/>
</dbReference>
<evidence type="ECO:0000256" key="1">
    <source>
        <dbReference type="ARBA" id="ARBA00023125"/>
    </source>
</evidence>
<dbReference type="GO" id="GO:0003677">
    <property type="term" value="F:DNA binding"/>
    <property type="evidence" value="ECO:0007669"/>
    <property type="project" value="UniProtKB-KW"/>
</dbReference>
<protein>
    <recommendedName>
        <fullName evidence="2">HTH CENPB-type domain-containing protein</fullName>
    </recommendedName>
</protein>
<reference evidence="4" key="2">
    <citation type="submission" date="2015-01" db="EMBL/GenBank/DDBJ databases">
        <title>Evolutionary Origins and Diversification of the Mycorrhizal Mutualists.</title>
        <authorList>
            <consortium name="DOE Joint Genome Institute"/>
            <consortium name="Mycorrhizal Genomics Consortium"/>
            <person name="Kohler A."/>
            <person name="Kuo A."/>
            <person name="Nagy L.G."/>
            <person name="Floudas D."/>
            <person name="Copeland A."/>
            <person name="Barry K.W."/>
            <person name="Cichocki N."/>
            <person name="Veneault-Fourrey C."/>
            <person name="LaButti K."/>
            <person name="Lindquist E.A."/>
            <person name="Lipzen A."/>
            <person name="Lundell T."/>
            <person name="Morin E."/>
            <person name="Murat C."/>
            <person name="Riley R."/>
            <person name="Ohm R."/>
            <person name="Sun H."/>
            <person name="Tunlid A."/>
            <person name="Henrissat B."/>
            <person name="Grigoriev I.V."/>
            <person name="Hibbett D.S."/>
            <person name="Martin F."/>
        </authorList>
    </citation>
    <scope>NUCLEOTIDE SEQUENCE [LARGE SCALE GENOMIC DNA]</scope>
    <source>
        <strain evidence="4">Ve08.2h10</strain>
    </source>
</reference>
<keyword evidence="4" id="KW-1185">Reference proteome</keyword>
<gene>
    <name evidence="3" type="ORF">PAXRUDRAFT_143223</name>
</gene>
<reference evidence="3 4" key="1">
    <citation type="submission" date="2014-04" db="EMBL/GenBank/DDBJ databases">
        <authorList>
            <consortium name="DOE Joint Genome Institute"/>
            <person name="Kuo A."/>
            <person name="Kohler A."/>
            <person name="Jargeat P."/>
            <person name="Nagy L.G."/>
            <person name="Floudas D."/>
            <person name="Copeland A."/>
            <person name="Barry K.W."/>
            <person name="Cichocki N."/>
            <person name="Veneault-Fourrey C."/>
            <person name="LaButti K."/>
            <person name="Lindquist E.A."/>
            <person name="Lipzen A."/>
            <person name="Lundell T."/>
            <person name="Morin E."/>
            <person name="Murat C."/>
            <person name="Sun H."/>
            <person name="Tunlid A."/>
            <person name="Henrissat B."/>
            <person name="Grigoriev I.V."/>
            <person name="Hibbett D.S."/>
            <person name="Martin F."/>
            <person name="Nordberg H.P."/>
            <person name="Cantor M.N."/>
            <person name="Hua S.X."/>
        </authorList>
    </citation>
    <scope>NUCLEOTIDE SEQUENCE [LARGE SCALE GENOMIC DNA]</scope>
    <source>
        <strain evidence="3 4">Ve08.2h10</strain>
    </source>
</reference>
<sequence length="190" mass="21842">RSLCILCCQAEEKIGAEKKYVHLSHITLKRRLEGGRSCQQANEENHGWLTCEEEEKNIIKYCPELAERGFPLTHKTLKHHVDTLLHAQFGAALPESRVGKKWMDRFLHCHADGLHKYWSSVLDTKWGCAVNEHTHKVWCDLLKSTIDEHGIGEDCLWAADETGFQPSEGQRQWVIGAAKWKIQHQQHDGN</sequence>
<feature type="non-terminal residue" evidence="3">
    <location>
        <position position="1"/>
    </location>
</feature>
<accession>A0A0D0DAW9</accession>
<evidence type="ECO:0000313" key="3">
    <source>
        <dbReference type="EMBL" id="KIK94277.1"/>
    </source>
</evidence>
<dbReference type="InParanoid" id="A0A0D0DAW9"/>